<dbReference type="EMBL" id="BAABHS010000015">
    <property type="protein sequence ID" value="GAA4972392.1"/>
    <property type="molecule type" value="Genomic_DNA"/>
</dbReference>
<dbReference type="PANTHER" id="PTHR42964">
    <property type="entry name" value="ENOYL-COA HYDRATASE"/>
    <property type="match status" value="1"/>
</dbReference>
<dbReference type="Proteomes" id="UP001500466">
    <property type="component" value="Unassembled WGS sequence"/>
</dbReference>
<dbReference type="Pfam" id="PF00378">
    <property type="entry name" value="ECH_1"/>
    <property type="match status" value="1"/>
</dbReference>
<dbReference type="RefSeq" id="WP_345677236.1">
    <property type="nucleotide sequence ID" value="NZ_BAABHS010000015.1"/>
</dbReference>
<evidence type="ECO:0000313" key="4">
    <source>
        <dbReference type="Proteomes" id="UP001500466"/>
    </source>
</evidence>
<organism evidence="3 4">
    <name type="scientific">Yinghuangia aomiensis</name>
    <dbReference type="NCBI Taxonomy" id="676205"/>
    <lineage>
        <taxon>Bacteria</taxon>
        <taxon>Bacillati</taxon>
        <taxon>Actinomycetota</taxon>
        <taxon>Actinomycetes</taxon>
        <taxon>Kitasatosporales</taxon>
        <taxon>Streptomycetaceae</taxon>
        <taxon>Yinghuangia</taxon>
    </lineage>
</organism>
<protein>
    <submittedName>
        <fullName evidence="3">Enoyl-CoA hydratase/isomerase family protein</fullName>
    </submittedName>
</protein>
<reference evidence="4" key="1">
    <citation type="journal article" date="2019" name="Int. J. Syst. Evol. Microbiol.">
        <title>The Global Catalogue of Microorganisms (GCM) 10K type strain sequencing project: providing services to taxonomists for standard genome sequencing and annotation.</title>
        <authorList>
            <consortium name="The Broad Institute Genomics Platform"/>
            <consortium name="The Broad Institute Genome Sequencing Center for Infectious Disease"/>
            <person name="Wu L."/>
            <person name="Ma J."/>
        </authorList>
    </citation>
    <scope>NUCLEOTIDE SEQUENCE [LARGE SCALE GENOMIC DNA]</scope>
    <source>
        <strain evidence="4">JCM 17986</strain>
    </source>
</reference>
<dbReference type="InterPro" id="IPR014748">
    <property type="entry name" value="Enoyl-CoA_hydra_C"/>
</dbReference>
<dbReference type="CDD" id="cd06558">
    <property type="entry name" value="crotonase-like"/>
    <property type="match status" value="1"/>
</dbReference>
<name>A0ABP9HJU9_9ACTN</name>
<dbReference type="InterPro" id="IPR029045">
    <property type="entry name" value="ClpP/crotonase-like_dom_sf"/>
</dbReference>
<feature type="compositionally biased region" description="Basic and acidic residues" evidence="2">
    <location>
        <begin position="247"/>
        <end position="263"/>
    </location>
</feature>
<dbReference type="InterPro" id="IPR001753">
    <property type="entry name" value="Enoyl-CoA_hydra/iso"/>
</dbReference>
<keyword evidence="4" id="KW-1185">Reference proteome</keyword>
<evidence type="ECO:0000313" key="3">
    <source>
        <dbReference type="EMBL" id="GAA4972392.1"/>
    </source>
</evidence>
<accession>A0ABP9HJU9</accession>
<dbReference type="PANTHER" id="PTHR42964:SF1">
    <property type="entry name" value="POLYKETIDE BIOSYNTHESIS ENOYL-COA HYDRATASE PKSH-RELATED"/>
    <property type="match status" value="1"/>
</dbReference>
<sequence length="299" mass="32154">MTYPELAYLKLERRGPVGWLINNRPDRLNAMNSAMRDEFAVAWKALDADPEVRVIVHTGEGRAFQTGVDVAEIAGDGVGMERYRQSMEDFDVHFTAWHQGVAKPVITAVNGLCAGGAFHWVADADIVLAASDAQFFDPHVSVGQVVAIEAIGLLRKMPFEAVMRMALTGRHERMTAQRAYELGMVGEVVDPPERLREVAQELAEKIARNSPAAMAATKRALWGALEMGLTDACKAGAKELVSMWGHPDQEEGPRAFAEKREPRWVAPEGAAAAGGASAPRSAAADSAPPDGSRAAGEPS</sequence>
<dbReference type="Gene3D" id="1.10.12.10">
    <property type="entry name" value="Lyase 2-enoyl-coa Hydratase, Chain A, domain 2"/>
    <property type="match status" value="1"/>
</dbReference>
<evidence type="ECO:0000256" key="1">
    <source>
        <dbReference type="ARBA" id="ARBA00005254"/>
    </source>
</evidence>
<feature type="compositionally biased region" description="Low complexity" evidence="2">
    <location>
        <begin position="266"/>
        <end position="299"/>
    </location>
</feature>
<evidence type="ECO:0000256" key="2">
    <source>
        <dbReference type="SAM" id="MobiDB-lite"/>
    </source>
</evidence>
<feature type="region of interest" description="Disordered" evidence="2">
    <location>
        <begin position="245"/>
        <end position="299"/>
    </location>
</feature>
<proteinExistence type="inferred from homology"/>
<dbReference type="InterPro" id="IPR051683">
    <property type="entry name" value="Enoyl-CoA_Hydratase/Isomerase"/>
</dbReference>
<dbReference type="SUPFAM" id="SSF52096">
    <property type="entry name" value="ClpP/crotonase"/>
    <property type="match status" value="1"/>
</dbReference>
<gene>
    <name evidence="3" type="ORF">GCM10023205_43170</name>
</gene>
<comment type="caution">
    <text evidence="3">The sequence shown here is derived from an EMBL/GenBank/DDBJ whole genome shotgun (WGS) entry which is preliminary data.</text>
</comment>
<dbReference type="Gene3D" id="3.90.226.10">
    <property type="entry name" value="2-enoyl-CoA Hydratase, Chain A, domain 1"/>
    <property type="match status" value="1"/>
</dbReference>
<comment type="similarity">
    <text evidence="1">Belongs to the enoyl-CoA hydratase/isomerase family.</text>
</comment>